<dbReference type="Pfam" id="PF13181">
    <property type="entry name" value="TPR_8"/>
    <property type="match status" value="2"/>
</dbReference>
<dbReference type="SMART" id="SM00028">
    <property type="entry name" value="TPR"/>
    <property type="match status" value="5"/>
</dbReference>
<dbReference type="eggNOG" id="COG0457">
    <property type="taxonomic scope" value="Bacteria"/>
</dbReference>
<keyword evidence="2" id="KW-0472">Membrane</keyword>
<dbReference type="PANTHER" id="PTHR24074">
    <property type="entry name" value="CO-CHAPERONE PROTEIN DJLA"/>
    <property type="match status" value="1"/>
</dbReference>
<dbReference type="AlphaFoldDB" id="I4AP61"/>
<feature type="domain" description="J" evidence="3">
    <location>
        <begin position="3"/>
        <end position="72"/>
    </location>
</feature>
<dbReference type="Pfam" id="PF00226">
    <property type="entry name" value="DnaJ"/>
    <property type="match status" value="1"/>
</dbReference>
<feature type="compositionally biased region" description="Polar residues" evidence="1">
    <location>
        <begin position="106"/>
        <end position="119"/>
    </location>
</feature>
<keyword evidence="5" id="KW-1185">Reference proteome</keyword>
<dbReference type="OrthoDB" id="1495940at2"/>
<dbReference type="EMBL" id="CP003345">
    <property type="protein sequence ID" value="AFM05746.1"/>
    <property type="molecule type" value="Genomic_DNA"/>
</dbReference>
<feature type="transmembrane region" description="Helical" evidence="2">
    <location>
        <begin position="128"/>
        <end position="147"/>
    </location>
</feature>
<dbReference type="Gene3D" id="1.10.287.110">
    <property type="entry name" value="DnaJ domain"/>
    <property type="match status" value="1"/>
</dbReference>
<proteinExistence type="predicted"/>
<evidence type="ECO:0000313" key="4">
    <source>
        <dbReference type="EMBL" id="AFM05746.1"/>
    </source>
</evidence>
<dbReference type="Proteomes" id="UP000006054">
    <property type="component" value="Chromosome"/>
</dbReference>
<reference evidence="5" key="1">
    <citation type="submission" date="2012-06" db="EMBL/GenBank/DDBJ databases">
        <title>The complete genome of Flexibacter litoralis DSM 6794.</title>
        <authorList>
            <person name="Lucas S."/>
            <person name="Copeland A."/>
            <person name="Lapidus A."/>
            <person name="Glavina del Rio T."/>
            <person name="Dalin E."/>
            <person name="Tice H."/>
            <person name="Bruce D."/>
            <person name="Goodwin L."/>
            <person name="Pitluck S."/>
            <person name="Peters L."/>
            <person name="Ovchinnikova G."/>
            <person name="Lu M."/>
            <person name="Kyrpides N."/>
            <person name="Mavromatis K."/>
            <person name="Ivanova N."/>
            <person name="Brettin T."/>
            <person name="Detter J.C."/>
            <person name="Han C."/>
            <person name="Larimer F."/>
            <person name="Land M."/>
            <person name="Hauser L."/>
            <person name="Markowitz V."/>
            <person name="Cheng J.-F."/>
            <person name="Hugenholtz P."/>
            <person name="Woyke T."/>
            <person name="Wu D."/>
            <person name="Spring S."/>
            <person name="Lang E."/>
            <person name="Kopitz M."/>
            <person name="Brambilla E."/>
            <person name="Klenk H.-P."/>
            <person name="Eisen J.A."/>
        </authorList>
    </citation>
    <scope>NUCLEOTIDE SEQUENCE [LARGE SCALE GENOMIC DNA]</scope>
    <source>
        <strain evidence="5">ATCC 23117 / DSM 6794 / NBRC 15988 / NCIMB 1366 / Sio-4</strain>
    </source>
</reference>
<keyword evidence="2" id="KW-0812">Transmembrane</keyword>
<protein>
    <submittedName>
        <fullName evidence="4">DnaJ-class molecular chaperone with C-terminal Zn finger domain</fullName>
    </submittedName>
</protein>
<dbReference type="InterPro" id="IPR036869">
    <property type="entry name" value="J_dom_sf"/>
</dbReference>
<dbReference type="SUPFAM" id="SSF46565">
    <property type="entry name" value="Chaperone J-domain"/>
    <property type="match status" value="1"/>
</dbReference>
<dbReference type="Gene3D" id="1.25.40.10">
    <property type="entry name" value="Tetratricopeptide repeat domain"/>
    <property type="match status" value="2"/>
</dbReference>
<dbReference type="CDD" id="cd06257">
    <property type="entry name" value="DnaJ"/>
    <property type="match status" value="1"/>
</dbReference>
<dbReference type="InterPro" id="IPR018253">
    <property type="entry name" value="DnaJ_domain_CS"/>
</dbReference>
<dbReference type="RefSeq" id="WP_014799172.1">
    <property type="nucleotide sequence ID" value="NC_018018.1"/>
</dbReference>
<sequence length="385" mass="44985">MNNYYDLLGVSKIATVQEIKSAYKKNALKFHPDKNAASPQESQLAEERFKLINEAYQVLSDPFKRANYDGQLEYENIRRQQQYNQYTSTGSYNQNNFNSQSSQNNTGYTHQSRPSNTKKQPTFVFGKTEIYIILGFAVMTVFAYFLMNIMTNYSYNTYMEEANAAIKSKDFVTAQSSLEEAQMQKEEDAEINYLLGKIELESKEQYPDAIEFFDKAIMYSDINDKENRAKYYRTKADTYLLMNEYYKAVEEYKNVSALVGYNQGVVMNIANLYLTQLKDYDKASLYFDTIIENEPDLVESYIGKAVAKYKSKDYKTMGKLLDKAIKINPKNSYLWYYKGFYFWEKPISNQEEMKTQNKQNACESWKIALSYGNQEAQNPLNKYCK</sequence>
<evidence type="ECO:0000313" key="5">
    <source>
        <dbReference type="Proteomes" id="UP000006054"/>
    </source>
</evidence>
<keyword evidence="2" id="KW-1133">Transmembrane helix</keyword>
<dbReference type="SMART" id="SM00271">
    <property type="entry name" value="DnaJ"/>
    <property type="match status" value="1"/>
</dbReference>
<feature type="region of interest" description="Disordered" evidence="1">
    <location>
        <begin position="88"/>
        <end position="119"/>
    </location>
</feature>
<gene>
    <name evidence="4" type="ordered locus">Fleli_3426</name>
</gene>
<dbReference type="SUPFAM" id="SSF48452">
    <property type="entry name" value="TPR-like"/>
    <property type="match status" value="1"/>
</dbReference>
<dbReference type="PATRIC" id="fig|880071.3.peg.3431"/>
<dbReference type="PRINTS" id="PR00625">
    <property type="entry name" value="JDOMAIN"/>
</dbReference>
<evidence type="ECO:0000256" key="1">
    <source>
        <dbReference type="SAM" id="MobiDB-lite"/>
    </source>
</evidence>
<dbReference type="PROSITE" id="PS00636">
    <property type="entry name" value="DNAJ_1"/>
    <property type="match status" value="1"/>
</dbReference>
<evidence type="ECO:0000256" key="2">
    <source>
        <dbReference type="SAM" id="Phobius"/>
    </source>
</evidence>
<accession>I4AP61</accession>
<dbReference type="InterPro" id="IPR011990">
    <property type="entry name" value="TPR-like_helical_dom_sf"/>
</dbReference>
<dbReference type="STRING" id="880071.Fleli_3426"/>
<dbReference type="PROSITE" id="PS50076">
    <property type="entry name" value="DNAJ_2"/>
    <property type="match status" value="1"/>
</dbReference>
<evidence type="ECO:0000259" key="3">
    <source>
        <dbReference type="PROSITE" id="PS50076"/>
    </source>
</evidence>
<feature type="compositionally biased region" description="Low complexity" evidence="1">
    <location>
        <begin position="93"/>
        <end position="105"/>
    </location>
</feature>
<dbReference type="eggNOG" id="COG0484">
    <property type="taxonomic scope" value="Bacteria"/>
</dbReference>
<name>I4AP61_BERLS</name>
<dbReference type="HOGENOM" id="CLU_717195_0_0_10"/>
<dbReference type="KEGG" id="fli:Fleli_3426"/>
<dbReference type="InterPro" id="IPR001623">
    <property type="entry name" value="DnaJ_domain"/>
</dbReference>
<dbReference type="InterPro" id="IPR050817">
    <property type="entry name" value="DjlA_DnaK_co-chaperone"/>
</dbReference>
<organism evidence="4 5">
    <name type="scientific">Bernardetia litoralis (strain ATCC 23117 / DSM 6794 / NBRC 15988 / NCIMB 1366 / Fx l1 / Sio-4)</name>
    <name type="common">Flexibacter litoralis</name>
    <dbReference type="NCBI Taxonomy" id="880071"/>
    <lineage>
        <taxon>Bacteria</taxon>
        <taxon>Pseudomonadati</taxon>
        <taxon>Bacteroidota</taxon>
        <taxon>Cytophagia</taxon>
        <taxon>Cytophagales</taxon>
        <taxon>Bernardetiaceae</taxon>
        <taxon>Bernardetia</taxon>
    </lineage>
</organism>
<dbReference type="InterPro" id="IPR019734">
    <property type="entry name" value="TPR_rpt"/>
</dbReference>